<keyword evidence="1 2" id="KW-0663">Pyridoxal phosphate</keyword>
<comment type="similarity">
    <text evidence="2 4">Belongs to the pyridoxal phosphate-binding protein YggS/PROSC family.</text>
</comment>
<feature type="modified residue" description="N6-(pyridoxal phosphate)lysine" evidence="2 3">
    <location>
        <position position="35"/>
    </location>
</feature>
<dbReference type="PANTHER" id="PTHR10146">
    <property type="entry name" value="PROLINE SYNTHETASE CO-TRANSCRIBED BACTERIAL HOMOLOG PROTEIN"/>
    <property type="match status" value="1"/>
</dbReference>
<evidence type="ECO:0000256" key="2">
    <source>
        <dbReference type="HAMAP-Rule" id="MF_02087"/>
    </source>
</evidence>
<reference evidence="6 7" key="1">
    <citation type="journal article" date="2016" name="Nat. Commun.">
        <title>Thousands of microbial genomes shed light on interconnected biogeochemical processes in an aquifer system.</title>
        <authorList>
            <person name="Anantharaman K."/>
            <person name="Brown C.T."/>
            <person name="Hug L.A."/>
            <person name="Sharon I."/>
            <person name="Castelle C.J."/>
            <person name="Probst A.J."/>
            <person name="Thomas B.C."/>
            <person name="Singh A."/>
            <person name="Wilkins M.J."/>
            <person name="Karaoz U."/>
            <person name="Brodie E.L."/>
            <person name="Williams K.H."/>
            <person name="Hubbard S.S."/>
            <person name="Banfield J.F."/>
        </authorList>
    </citation>
    <scope>NUCLEOTIDE SEQUENCE [LARGE SCALE GENOMIC DNA]</scope>
</reference>
<dbReference type="Proteomes" id="UP000177025">
    <property type="component" value="Unassembled WGS sequence"/>
</dbReference>
<dbReference type="EMBL" id="MEUM01000081">
    <property type="protein sequence ID" value="OGC42135.1"/>
    <property type="molecule type" value="Genomic_DNA"/>
</dbReference>
<protein>
    <recommendedName>
        <fullName evidence="2">Pyridoxal phosphate homeostasis protein</fullName>
        <shortName evidence="2">PLP homeostasis protein</shortName>
    </recommendedName>
</protein>
<comment type="function">
    <text evidence="2">Pyridoxal 5'-phosphate (PLP)-binding protein, which is involved in PLP homeostasis.</text>
</comment>
<organism evidence="6 7">
    <name type="scientific">candidate division WOR-3 bacterium RBG_13_43_14</name>
    <dbReference type="NCBI Taxonomy" id="1802590"/>
    <lineage>
        <taxon>Bacteria</taxon>
        <taxon>Bacteria division WOR-3</taxon>
    </lineage>
</organism>
<dbReference type="InterPro" id="IPR029066">
    <property type="entry name" value="PLP-binding_barrel"/>
</dbReference>
<dbReference type="PIRSF" id="PIRSF004848">
    <property type="entry name" value="YBL036c_PLPDEIII"/>
    <property type="match status" value="1"/>
</dbReference>
<evidence type="ECO:0000313" key="7">
    <source>
        <dbReference type="Proteomes" id="UP000177025"/>
    </source>
</evidence>
<proteinExistence type="inferred from homology"/>
<name>A0A1F4UB17_UNCW3</name>
<evidence type="ECO:0000259" key="5">
    <source>
        <dbReference type="Pfam" id="PF01168"/>
    </source>
</evidence>
<dbReference type="NCBIfam" id="TIGR00044">
    <property type="entry name" value="YggS family pyridoxal phosphate-dependent enzyme"/>
    <property type="match status" value="1"/>
</dbReference>
<dbReference type="PANTHER" id="PTHR10146:SF14">
    <property type="entry name" value="PYRIDOXAL PHOSPHATE HOMEOSTASIS PROTEIN"/>
    <property type="match status" value="1"/>
</dbReference>
<evidence type="ECO:0000256" key="3">
    <source>
        <dbReference type="PIRSR" id="PIRSR004848-1"/>
    </source>
</evidence>
<dbReference type="SUPFAM" id="SSF51419">
    <property type="entry name" value="PLP-binding barrel"/>
    <property type="match status" value="1"/>
</dbReference>
<dbReference type="AlphaFoldDB" id="A0A1F4UB17"/>
<dbReference type="InterPro" id="IPR001608">
    <property type="entry name" value="Ala_racemase_N"/>
</dbReference>
<dbReference type="Gene3D" id="3.20.20.10">
    <property type="entry name" value="Alanine racemase"/>
    <property type="match status" value="1"/>
</dbReference>
<dbReference type="Pfam" id="PF01168">
    <property type="entry name" value="Ala_racemase_N"/>
    <property type="match status" value="1"/>
</dbReference>
<evidence type="ECO:0000256" key="1">
    <source>
        <dbReference type="ARBA" id="ARBA00022898"/>
    </source>
</evidence>
<evidence type="ECO:0000313" key="6">
    <source>
        <dbReference type="EMBL" id="OGC42135.1"/>
    </source>
</evidence>
<dbReference type="CDD" id="cd00635">
    <property type="entry name" value="PLPDE_III_YBL036c_like"/>
    <property type="match status" value="1"/>
</dbReference>
<dbReference type="InterPro" id="IPR011078">
    <property type="entry name" value="PyrdxlP_homeostasis"/>
</dbReference>
<feature type="domain" description="Alanine racemase N-terminal" evidence="5">
    <location>
        <begin position="6"/>
        <end position="224"/>
    </location>
</feature>
<comment type="cofactor">
    <cofactor evidence="3">
        <name>pyridoxal 5'-phosphate</name>
        <dbReference type="ChEBI" id="CHEBI:597326"/>
    </cofactor>
</comment>
<accession>A0A1F4UB17</accession>
<dbReference type="FunFam" id="3.20.20.10:FF:000018">
    <property type="entry name" value="Pyridoxal phosphate homeostasis protein"/>
    <property type="match status" value="1"/>
</dbReference>
<evidence type="ECO:0000256" key="4">
    <source>
        <dbReference type="RuleBase" id="RU004514"/>
    </source>
</evidence>
<dbReference type="GO" id="GO:0030170">
    <property type="term" value="F:pyridoxal phosphate binding"/>
    <property type="evidence" value="ECO:0007669"/>
    <property type="project" value="UniProtKB-UniRule"/>
</dbReference>
<comment type="caution">
    <text evidence="6">The sequence shown here is derived from an EMBL/GenBank/DDBJ whole genome shotgun (WGS) entry which is preliminary data.</text>
</comment>
<sequence length="226" mass="24979">MPITENLTQLRKRLNAACQRSGRDPAHIKLIAVSKTFSAAAIEEAIDAGITDIGENRVQEAKEKYALIKKPLRWHLVGHLQTNKVKDAIKIFNVIHGLDSLHLAQEIQKRALDPINCLIEINTSGEKTKFGVEPETALELAKSILNLDKIKLIGLMTIGPGWAIEDPEASRPCFKMLRAIKMDLAQVLGLELSELSMGMTSDFEIAIEESATMIRIGTAIFGSRQK</sequence>
<dbReference type="HAMAP" id="MF_02087">
    <property type="entry name" value="PLP_homeostasis"/>
    <property type="match status" value="1"/>
</dbReference>
<gene>
    <name evidence="6" type="ORF">A2Y85_02890</name>
</gene>